<dbReference type="GO" id="GO:0006617">
    <property type="term" value="P:SRP-dependent cotranslational protein targeting to membrane, signal sequence recognition"/>
    <property type="evidence" value="ECO:0007669"/>
    <property type="project" value="TreeGrafter"/>
</dbReference>
<dbReference type="Gene3D" id="3.30.56.30">
    <property type="entry name" value="Signal recognition particle, SRP19-like subunit"/>
    <property type="match status" value="1"/>
</dbReference>
<dbReference type="PANTHER" id="PTHR17453:SF0">
    <property type="entry name" value="SIGNAL RECOGNITION PARTICLE 19 KDA PROTEIN"/>
    <property type="match status" value="1"/>
</dbReference>
<dbReference type="EMBL" id="HBFM01014682">
    <property type="protein sequence ID" value="CAD8772802.1"/>
    <property type="molecule type" value="Transcribed_RNA"/>
</dbReference>
<sequence>MNIDKRIILYPHYITSGKTVAEGRRIPSNLACSNPNVIEMYECCRALSIPCQIEGKTYPRDWFIKGRLRVQLFNADGTPVNPTIPTRRDLMIKIAELWPSHRRPMPQQGGTKVVETPAAAASSSSATPPAASGSSKNNKKKNKK</sequence>
<dbReference type="AlphaFoldDB" id="A0A7S0YF51"/>
<dbReference type="Pfam" id="PF01922">
    <property type="entry name" value="SRP19"/>
    <property type="match status" value="1"/>
</dbReference>
<keyword evidence="3" id="KW-0733">Signal recognition particle</keyword>
<evidence type="ECO:0000313" key="6">
    <source>
        <dbReference type="EMBL" id="CAD8772802.1"/>
    </source>
</evidence>
<proteinExistence type="predicted"/>
<evidence type="ECO:0000256" key="3">
    <source>
        <dbReference type="ARBA" id="ARBA00023135"/>
    </source>
</evidence>
<reference evidence="6" key="1">
    <citation type="submission" date="2021-01" db="EMBL/GenBank/DDBJ databases">
        <authorList>
            <person name="Corre E."/>
            <person name="Pelletier E."/>
            <person name="Niang G."/>
            <person name="Scheremetjew M."/>
            <person name="Finn R."/>
            <person name="Kale V."/>
            <person name="Holt S."/>
            <person name="Cochrane G."/>
            <person name="Meng A."/>
            <person name="Brown T."/>
            <person name="Cohen L."/>
        </authorList>
    </citation>
    <scope>NUCLEOTIDE SEQUENCE</scope>
    <source>
        <strain evidence="6">SAG 63-3</strain>
    </source>
</reference>
<accession>A0A7S0YF51</accession>
<keyword evidence="2" id="KW-0963">Cytoplasm</keyword>
<feature type="region of interest" description="Disordered" evidence="5">
    <location>
        <begin position="100"/>
        <end position="144"/>
    </location>
</feature>
<evidence type="ECO:0000256" key="2">
    <source>
        <dbReference type="ARBA" id="ARBA00022490"/>
    </source>
</evidence>
<keyword evidence="4" id="KW-0687">Ribonucleoprotein</keyword>
<protein>
    <recommendedName>
        <fullName evidence="7">Signal recognition particle 19 kDa protein</fullName>
    </recommendedName>
</protein>
<dbReference type="GO" id="GO:0005786">
    <property type="term" value="C:signal recognition particle, endoplasmic reticulum targeting"/>
    <property type="evidence" value="ECO:0007669"/>
    <property type="project" value="UniProtKB-KW"/>
</dbReference>
<name>A0A7S0YF51_9CHLO</name>
<dbReference type="SUPFAM" id="SSF69695">
    <property type="entry name" value="SRP19"/>
    <property type="match status" value="1"/>
</dbReference>
<gene>
    <name evidence="6" type="ORF">PPAR00522_LOCUS9208</name>
</gene>
<comment type="subcellular location">
    <subcellularLocation>
        <location evidence="1">Cytoplasm</location>
    </subcellularLocation>
</comment>
<dbReference type="PANTHER" id="PTHR17453">
    <property type="entry name" value="SIGNAL RECOGNITION PARTICLE 19 KD PROTEIN"/>
    <property type="match status" value="1"/>
</dbReference>
<evidence type="ECO:0008006" key="7">
    <source>
        <dbReference type="Google" id="ProtNLM"/>
    </source>
</evidence>
<dbReference type="InterPro" id="IPR036521">
    <property type="entry name" value="SRP19-like_sf"/>
</dbReference>
<organism evidence="6">
    <name type="scientific">Polytomella parva</name>
    <dbReference type="NCBI Taxonomy" id="51329"/>
    <lineage>
        <taxon>Eukaryota</taxon>
        <taxon>Viridiplantae</taxon>
        <taxon>Chlorophyta</taxon>
        <taxon>core chlorophytes</taxon>
        <taxon>Chlorophyceae</taxon>
        <taxon>CS clade</taxon>
        <taxon>Chlamydomonadales</taxon>
        <taxon>Chlamydomonadaceae</taxon>
        <taxon>Polytomella</taxon>
    </lineage>
</organism>
<dbReference type="InterPro" id="IPR002778">
    <property type="entry name" value="Signal_recog_particle_SRP19"/>
</dbReference>
<evidence type="ECO:0000256" key="4">
    <source>
        <dbReference type="ARBA" id="ARBA00023274"/>
    </source>
</evidence>
<feature type="compositionally biased region" description="Low complexity" evidence="5">
    <location>
        <begin position="116"/>
        <end position="136"/>
    </location>
</feature>
<evidence type="ECO:0000256" key="1">
    <source>
        <dbReference type="ARBA" id="ARBA00004496"/>
    </source>
</evidence>
<dbReference type="GO" id="GO:0008312">
    <property type="term" value="F:7S RNA binding"/>
    <property type="evidence" value="ECO:0007669"/>
    <property type="project" value="InterPro"/>
</dbReference>
<evidence type="ECO:0000256" key="5">
    <source>
        <dbReference type="SAM" id="MobiDB-lite"/>
    </source>
</evidence>